<dbReference type="Gene3D" id="3.30.559.10">
    <property type="entry name" value="Chloramphenicol acetyltransferase-like domain"/>
    <property type="match status" value="3"/>
</dbReference>
<reference evidence="3" key="1">
    <citation type="journal article" date="2018" name="Nat. Genet.">
        <title>Extensive intraspecific gene order and gene structural variations between Mo17 and other maize genomes.</title>
        <authorList>
            <person name="Sun S."/>
            <person name="Zhou Y."/>
            <person name="Chen J."/>
            <person name="Shi J."/>
            <person name="Zhao H."/>
            <person name="Zhao H."/>
            <person name="Song W."/>
            <person name="Zhang M."/>
            <person name="Cui Y."/>
            <person name="Dong X."/>
            <person name="Liu H."/>
            <person name="Ma X."/>
            <person name="Jiao Y."/>
            <person name="Wang B."/>
            <person name="Wei X."/>
            <person name="Stein J.C."/>
            <person name="Glaubitz J.C."/>
            <person name="Lu F."/>
            <person name="Yu G."/>
            <person name="Liang C."/>
            <person name="Fengler K."/>
            <person name="Li B."/>
            <person name="Rafalski A."/>
            <person name="Schnable P.S."/>
            <person name="Ware D.H."/>
            <person name="Buckler E.S."/>
            <person name="Lai J."/>
        </authorList>
    </citation>
    <scope>NUCLEOTIDE SEQUENCE [LARGE SCALE GENOMIC DNA]</scope>
    <source>
        <tissue evidence="3">Seedling</tissue>
    </source>
</reference>
<dbReference type="Pfam" id="PF02458">
    <property type="entry name" value="Transferase"/>
    <property type="match status" value="1"/>
</dbReference>
<sequence>MPSSTMRLLSRRTVTPPPRPRHRIPLTTWDISFLSADYIQKGLLYAKPPFPTDRLLDHLQASLAQALDAYYPVAGRFVTDQHRDANGHVLGCSVSIDCDGQGVTDLHDGVFLGFAYNHALSDGTALWRFINVWAGIARDSPSPSPAPPPPPLLERWSPDAGPTTPPVVLPYPDLTGLIERLPPPPLCERMLQFSAETLEALKDRARQELLAAGDTAGAAAVTKFQALSSLVWRSVTRARRMPLGQTTFCRAAINNRNAPPPRSFRRSRHRGDLLERGHGWATAAVGRAVAAHTDDAIRARVAAWMANPVLYNLRFFDPNGIMMGSSPRFDMANKSDGKASLYPGREGAGSIAAELVLTSEHMTLLEQDDEFWAAVSSDRPFPPAALAAQPKSDEH</sequence>
<dbReference type="InterPro" id="IPR023213">
    <property type="entry name" value="CAT-like_dom_sf"/>
</dbReference>
<dbReference type="GO" id="GO:0016747">
    <property type="term" value="F:acyltransferase activity, transferring groups other than amino-acyl groups"/>
    <property type="evidence" value="ECO:0007669"/>
    <property type="project" value="UniProtKB-ARBA"/>
</dbReference>
<organism evidence="3">
    <name type="scientific">Zea mays</name>
    <name type="common">Maize</name>
    <dbReference type="NCBI Taxonomy" id="4577"/>
    <lineage>
        <taxon>Eukaryota</taxon>
        <taxon>Viridiplantae</taxon>
        <taxon>Streptophyta</taxon>
        <taxon>Embryophyta</taxon>
        <taxon>Tracheophyta</taxon>
        <taxon>Spermatophyta</taxon>
        <taxon>Magnoliopsida</taxon>
        <taxon>Liliopsida</taxon>
        <taxon>Poales</taxon>
        <taxon>Poaceae</taxon>
        <taxon>PACMAD clade</taxon>
        <taxon>Panicoideae</taxon>
        <taxon>Andropogonodae</taxon>
        <taxon>Andropogoneae</taxon>
        <taxon>Tripsacinae</taxon>
        <taxon>Zea</taxon>
    </lineage>
</organism>
<evidence type="ECO:0000313" key="3">
    <source>
        <dbReference type="EMBL" id="PWZ18080.1"/>
    </source>
</evidence>
<dbReference type="ExpressionAtlas" id="A0A3L6EB87">
    <property type="expression patterns" value="baseline and differential"/>
</dbReference>
<evidence type="ECO:0000256" key="1">
    <source>
        <dbReference type="ARBA" id="ARBA00022679"/>
    </source>
</evidence>
<proteinExistence type="predicted"/>
<dbReference type="InterPro" id="IPR051283">
    <property type="entry name" value="Sec_Metabolite_Acyltrans"/>
</dbReference>
<accession>A0A3L6EB87</accession>
<dbReference type="PANTHER" id="PTHR31896">
    <property type="entry name" value="FAMILY REGULATORY PROTEIN, PUTATIVE (AFU_ORTHOLOGUE AFUA_3G14730)-RELATED"/>
    <property type="match status" value="1"/>
</dbReference>
<comment type="caution">
    <text evidence="3">The sequence shown here is derived from an EMBL/GenBank/DDBJ whole genome shotgun (WGS) entry which is preliminary data.</text>
</comment>
<protein>
    <submittedName>
        <fullName evidence="3">Putative acetyltransferase</fullName>
    </submittedName>
</protein>
<keyword evidence="1 3" id="KW-0808">Transferase</keyword>
<dbReference type="Proteomes" id="UP000251960">
    <property type="component" value="Chromosome 6"/>
</dbReference>
<dbReference type="PANTHER" id="PTHR31896:SF12">
    <property type="entry name" value="HXXXD-TYPE ACYL-TRANSFERASE FAMILY PROTEIN"/>
    <property type="match status" value="1"/>
</dbReference>
<dbReference type="AlphaFoldDB" id="A0A3L6EB87"/>
<evidence type="ECO:0000256" key="2">
    <source>
        <dbReference type="SAM" id="MobiDB-lite"/>
    </source>
</evidence>
<gene>
    <name evidence="3" type="primary">At3g50280_4</name>
    <name evidence="3" type="ORF">Zm00014a_013112</name>
</gene>
<name>A0A3L6EB87_MAIZE</name>
<dbReference type="EMBL" id="NCVQ01000007">
    <property type="protein sequence ID" value="PWZ18080.1"/>
    <property type="molecule type" value="Genomic_DNA"/>
</dbReference>
<feature type="region of interest" description="Disordered" evidence="2">
    <location>
        <begin position="1"/>
        <end position="21"/>
    </location>
</feature>
<feature type="region of interest" description="Disordered" evidence="2">
    <location>
        <begin position="139"/>
        <end position="159"/>
    </location>
</feature>
<feature type="compositionally biased region" description="Pro residues" evidence="2">
    <location>
        <begin position="142"/>
        <end position="152"/>
    </location>
</feature>